<keyword evidence="6 7" id="KW-0472">Membrane</keyword>
<dbReference type="RefSeq" id="WP_314014432.1">
    <property type="nucleotide sequence ID" value="NZ_JAVTTP010000001.1"/>
</dbReference>
<comment type="caution">
    <text evidence="10">The sequence shown here is derived from an EMBL/GenBank/DDBJ whole genome shotgun (WGS) entry which is preliminary data.</text>
</comment>
<evidence type="ECO:0000256" key="2">
    <source>
        <dbReference type="ARBA" id="ARBA00005236"/>
    </source>
</evidence>
<keyword evidence="5 7" id="KW-1133">Transmembrane helix</keyword>
<feature type="transmembrane region" description="Helical" evidence="7">
    <location>
        <begin position="21"/>
        <end position="49"/>
    </location>
</feature>
<evidence type="ECO:0000256" key="4">
    <source>
        <dbReference type="ARBA" id="ARBA00022692"/>
    </source>
</evidence>
<reference evidence="10 11" key="1">
    <citation type="submission" date="2023-09" db="EMBL/GenBank/DDBJ databases">
        <title>Novel taxa isolated from Blanes Bay.</title>
        <authorList>
            <person name="Rey-Velasco X."/>
            <person name="Lucena T."/>
        </authorList>
    </citation>
    <scope>NUCLEOTIDE SEQUENCE [LARGE SCALE GENOMIC DNA]</scope>
    <source>
        <strain evidence="10 11">S334</strain>
    </source>
</reference>
<name>A0ABU3L559_9FLAO</name>
<keyword evidence="11" id="KW-1185">Reference proteome</keyword>
<evidence type="ECO:0000256" key="3">
    <source>
        <dbReference type="ARBA" id="ARBA00022475"/>
    </source>
</evidence>
<evidence type="ECO:0000259" key="9">
    <source>
        <dbReference type="Pfam" id="PF12704"/>
    </source>
</evidence>
<dbReference type="Pfam" id="PF02687">
    <property type="entry name" value="FtsX"/>
    <property type="match status" value="1"/>
</dbReference>
<protein>
    <submittedName>
        <fullName evidence="10">FtsX-like permease family protein</fullName>
    </submittedName>
</protein>
<dbReference type="Proteomes" id="UP001250656">
    <property type="component" value="Unassembled WGS sequence"/>
</dbReference>
<feature type="domain" description="ABC3 transporter permease C-terminal" evidence="8">
    <location>
        <begin position="274"/>
        <end position="393"/>
    </location>
</feature>
<evidence type="ECO:0000256" key="1">
    <source>
        <dbReference type="ARBA" id="ARBA00004651"/>
    </source>
</evidence>
<dbReference type="PANTHER" id="PTHR30489">
    <property type="entry name" value="LIPOPROTEIN-RELEASING SYSTEM TRANSMEMBRANE PROTEIN LOLE"/>
    <property type="match status" value="1"/>
</dbReference>
<accession>A0ABU3L559</accession>
<keyword evidence="4 7" id="KW-0812">Transmembrane</keyword>
<dbReference type="Pfam" id="PF12704">
    <property type="entry name" value="MacB_PCD"/>
    <property type="match status" value="1"/>
</dbReference>
<sequence length="397" mass="43672">MNFPFYIAKRYLRSKSGQNAVNVINFITFLVIVIGSAALFIVLSGFAGLKTFSLSFTNSFDPDLKAVPTTGKFFSITPEQGRKLQEINGLAGYAKELEEKIYLKHRQKSHIAMIKGVDSSYNQVIGVDSTIQYGTWRINDQDAVAGIGIANILGTTVNQYRNPLVIMALKPGKGSIKLQDLKTKPLVLSGVYGIEENLDKKYVFADLPSVQQLLDKESNQISGLNFKLDDAADIASVKAKIRDVLGKNIVLKNRQELNSSLHRMLNTENLATYLIFTLVLIIALFNVVGAIIMMILDKRQNSITLFNLGVTIKKLRRIYFVQGVIVTTAGGIIGVALASVLIWSQLTFGWLKITPSLAYPVEYQLINVVIVLATIIVLGIIASTIASSRITKKLIAS</sequence>
<gene>
    <name evidence="10" type="ORF">RQM65_09350</name>
</gene>
<feature type="transmembrane region" description="Helical" evidence="7">
    <location>
        <begin position="317"/>
        <end position="343"/>
    </location>
</feature>
<feature type="transmembrane region" description="Helical" evidence="7">
    <location>
        <begin position="270"/>
        <end position="296"/>
    </location>
</feature>
<organism evidence="10 11">
    <name type="scientific">Pricia mediterranea</name>
    <dbReference type="NCBI Taxonomy" id="3076079"/>
    <lineage>
        <taxon>Bacteria</taxon>
        <taxon>Pseudomonadati</taxon>
        <taxon>Bacteroidota</taxon>
        <taxon>Flavobacteriia</taxon>
        <taxon>Flavobacteriales</taxon>
        <taxon>Flavobacteriaceae</taxon>
        <taxon>Pricia</taxon>
    </lineage>
</organism>
<dbReference type="InterPro" id="IPR003838">
    <property type="entry name" value="ABC3_permease_C"/>
</dbReference>
<evidence type="ECO:0000313" key="11">
    <source>
        <dbReference type="Proteomes" id="UP001250656"/>
    </source>
</evidence>
<proteinExistence type="inferred from homology"/>
<feature type="transmembrane region" description="Helical" evidence="7">
    <location>
        <begin position="363"/>
        <end position="386"/>
    </location>
</feature>
<evidence type="ECO:0000256" key="5">
    <source>
        <dbReference type="ARBA" id="ARBA00022989"/>
    </source>
</evidence>
<keyword evidence="3" id="KW-1003">Cell membrane</keyword>
<comment type="subcellular location">
    <subcellularLocation>
        <location evidence="1">Cell membrane</location>
        <topology evidence="1">Multi-pass membrane protein</topology>
    </subcellularLocation>
</comment>
<feature type="domain" description="MacB-like periplasmic core" evidence="9">
    <location>
        <begin position="26"/>
        <end position="243"/>
    </location>
</feature>
<dbReference type="InterPro" id="IPR051447">
    <property type="entry name" value="Lipoprotein-release_system"/>
</dbReference>
<evidence type="ECO:0000256" key="6">
    <source>
        <dbReference type="ARBA" id="ARBA00023136"/>
    </source>
</evidence>
<evidence type="ECO:0000256" key="7">
    <source>
        <dbReference type="SAM" id="Phobius"/>
    </source>
</evidence>
<evidence type="ECO:0000259" key="8">
    <source>
        <dbReference type="Pfam" id="PF02687"/>
    </source>
</evidence>
<evidence type="ECO:0000313" key="10">
    <source>
        <dbReference type="EMBL" id="MDT7828865.1"/>
    </source>
</evidence>
<comment type="similarity">
    <text evidence="2">Belongs to the ABC-4 integral membrane protein family. LolC/E subfamily.</text>
</comment>
<dbReference type="InterPro" id="IPR025857">
    <property type="entry name" value="MacB_PCD"/>
</dbReference>
<dbReference type="PANTHER" id="PTHR30489:SF0">
    <property type="entry name" value="LIPOPROTEIN-RELEASING SYSTEM TRANSMEMBRANE PROTEIN LOLE"/>
    <property type="match status" value="1"/>
</dbReference>
<dbReference type="EMBL" id="JAVTTP010000001">
    <property type="protein sequence ID" value="MDT7828865.1"/>
    <property type="molecule type" value="Genomic_DNA"/>
</dbReference>